<dbReference type="CDD" id="cd07033">
    <property type="entry name" value="TPP_PYR_DXS_TK_like"/>
    <property type="match status" value="1"/>
</dbReference>
<dbReference type="Pfam" id="PF02779">
    <property type="entry name" value="Transket_pyr"/>
    <property type="match status" value="1"/>
</dbReference>
<dbReference type="Proteomes" id="UP000595197">
    <property type="component" value="Chromosome"/>
</dbReference>
<keyword evidence="7 11" id="KW-0460">Magnesium</keyword>
<dbReference type="EC" id="2.2.1.1" evidence="3 10"/>
<dbReference type="InterPro" id="IPR029061">
    <property type="entry name" value="THDP-binding"/>
</dbReference>
<evidence type="ECO:0000256" key="6">
    <source>
        <dbReference type="ARBA" id="ARBA00022837"/>
    </source>
</evidence>
<comment type="cofactor">
    <cofactor evidence="11">
        <name>Mg(2+)</name>
        <dbReference type="ChEBI" id="CHEBI:18420"/>
    </cofactor>
    <cofactor evidence="11">
        <name>Ca(2+)</name>
        <dbReference type="ChEBI" id="CHEBI:29108"/>
    </cofactor>
    <cofactor evidence="11">
        <name>Mn(2+)</name>
        <dbReference type="ChEBI" id="CHEBI:29035"/>
    </cofactor>
    <cofactor evidence="11">
        <name>Co(2+)</name>
        <dbReference type="ChEBI" id="CHEBI:48828"/>
    </cofactor>
    <text evidence="11">Binds 1 Mg(2+) ion per subunit. Can also utilize other divalent metal cations, such as Ca(2+), Mn(2+) and Co(2+).</text>
</comment>
<name>A0ABX7AZI6_9PROT</name>
<protein>
    <recommendedName>
        <fullName evidence="3 10">Transketolase</fullName>
        <ecNumber evidence="3 10">2.2.1.1</ecNumber>
    </recommendedName>
</protein>
<evidence type="ECO:0000256" key="5">
    <source>
        <dbReference type="ARBA" id="ARBA00022723"/>
    </source>
</evidence>
<dbReference type="InterPro" id="IPR009014">
    <property type="entry name" value="Transketo_C/PFOR_II"/>
</dbReference>
<dbReference type="InterPro" id="IPR005474">
    <property type="entry name" value="Transketolase_N"/>
</dbReference>
<dbReference type="CDD" id="cd02012">
    <property type="entry name" value="TPP_TK"/>
    <property type="match status" value="1"/>
</dbReference>
<keyword evidence="5 11" id="KW-0479">Metal-binding</keyword>
<keyword evidence="4 11" id="KW-0808">Transferase</keyword>
<evidence type="ECO:0000256" key="11">
    <source>
        <dbReference type="RuleBase" id="RU004996"/>
    </source>
</evidence>
<comment type="cofactor">
    <cofactor evidence="11">
        <name>thiamine diphosphate</name>
        <dbReference type="ChEBI" id="CHEBI:58937"/>
    </cofactor>
    <text evidence="11">Binds 1 thiamine pyrophosphate per subunit.</text>
</comment>
<accession>A0ABX7AZI6</accession>
<sequence>MPTPPTSATPASPAGVPHEQLANAIRVLAMDAVEAAKSGHPGMPMGMADVATVLFGKFLKFDPKAPQWPDRDRFVLSAGHGSMLLYSLLHLTGYEEMTIDELKRFRQLHSKTPGHPEVLQSGGIETTTGPLGQGISTAVGMALAERILNARFGDDLVDHYTYVIASDGDLMEGISHEAASFAGHLGLSKLIVLWDDNQISIDGPTSLSFTDDTLNRFRAYGWDVREIDGHNPQQITTAIEYARTTDAPSLIACKTIIGYGAPTKGGTHHCHGSPLGADEIKAAREKLAWTHEHFIIPEEITQVWRGFGQRGVAERESWQARLDGADESLRRSFTHAVSGELPADFDAVIDGFKSKVSAEQPKLATRVASGNVLDVLVPAVPELIGGSADLTPSNNTRVKNTGAVQRGDFHGRYVHFGVREHGMAAAMNGMALHGGIIPYGGTFLTFSDYCRPAIRLAALMKSRTIFIMTHDSIGLGEDGPTHQPVEHVPALRTIPNLLVFRPADAVETAECWAIAMKSVHRPSLMALTRQNLPTVRTEHTTENLSAKGAYILAPADGERKVTIFATGSEVEIALQARATLQAEGIGTAVVSMPSMELFEEQDEAYQDEVIGENTVRIAVEAQVRQGWDRYIGRKGTFVGMKSFGESAPYQDLYKHFGITADAVVTAAKAKL</sequence>
<evidence type="ECO:0000259" key="12">
    <source>
        <dbReference type="SMART" id="SM00861"/>
    </source>
</evidence>
<gene>
    <name evidence="13" type="primary">tkt</name>
    <name evidence="13" type="ORF">IGS68_15430</name>
</gene>
<evidence type="ECO:0000256" key="1">
    <source>
        <dbReference type="ARBA" id="ARBA00007131"/>
    </source>
</evidence>
<evidence type="ECO:0000313" key="13">
    <source>
        <dbReference type="EMBL" id="QQP87493.1"/>
    </source>
</evidence>
<comment type="subunit">
    <text evidence="2 11">Homodimer.</text>
</comment>
<keyword evidence="8 11" id="KW-0786">Thiamine pyrophosphate</keyword>
<evidence type="ECO:0000256" key="9">
    <source>
        <dbReference type="ARBA" id="ARBA00049473"/>
    </source>
</evidence>
<proteinExistence type="inferred from homology"/>
<dbReference type="Gene3D" id="3.40.50.920">
    <property type="match status" value="1"/>
</dbReference>
<feature type="domain" description="Transketolase-like pyrimidine-binding" evidence="12">
    <location>
        <begin position="363"/>
        <end position="534"/>
    </location>
</feature>
<dbReference type="SUPFAM" id="SSF52518">
    <property type="entry name" value="Thiamin diphosphate-binding fold (THDP-binding)"/>
    <property type="match status" value="2"/>
</dbReference>
<keyword evidence="6 11" id="KW-0106">Calcium</keyword>
<dbReference type="PROSITE" id="PS00801">
    <property type="entry name" value="TRANSKETOLASE_1"/>
    <property type="match status" value="1"/>
</dbReference>
<dbReference type="InterPro" id="IPR005478">
    <property type="entry name" value="Transketolase_bac-like"/>
</dbReference>
<dbReference type="PROSITE" id="PS00802">
    <property type="entry name" value="TRANSKETOLASE_2"/>
    <property type="match status" value="1"/>
</dbReference>
<dbReference type="SUPFAM" id="SSF52922">
    <property type="entry name" value="TK C-terminal domain-like"/>
    <property type="match status" value="1"/>
</dbReference>
<dbReference type="InterPro" id="IPR020826">
    <property type="entry name" value="Transketolase_BS"/>
</dbReference>
<dbReference type="GO" id="GO:0004802">
    <property type="term" value="F:transketolase activity"/>
    <property type="evidence" value="ECO:0007669"/>
    <property type="project" value="UniProtKB-EC"/>
</dbReference>
<evidence type="ECO:0000256" key="2">
    <source>
        <dbReference type="ARBA" id="ARBA00011738"/>
    </source>
</evidence>
<organism evidence="13 14">
    <name type="scientific">Skermanella cutis</name>
    <dbReference type="NCBI Taxonomy" id="2775420"/>
    <lineage>
        <taxon>Bacteria</taxon>
        <taxon>Pseudomonadati</taxon>
        <taxon>Pseudomonadota</taxon>
        <taxon>Alphaproteobacteria</taxon>
        <taxon>Rhodospirillales</taxon>
        <taxon>Azospirillaceae</taxon>
        <taxon>Skermanella</taxon>
    </lineage>
</organism>
<evidence type="ECO:0000256" key="3">
    <source>
        <dbReference type="ARBA" id="ARBA00013152"/>
    </source>
</evidence>
<comment type="function">
    <text evidence="11">Catalyzes the transfer of a two-carbon ketol group from a ketose donor to an aldose acceptor, via a covalent intermediate with the cofactor thiamine pyrophosphate.</text>
</comment>
<keyword evidence="14" id="KW-1185">Reference proteome</keyword>
<evidence type="ECO:0000256" key="7">
    <source>
        <dbReference type="ARBA" id="ARBA00022842"/>
    </source>
</evidence>
<dbReference type="Gene3D" id="3.40.50.970">
    <property type="match status" value="2"/>
</dbReference>
<dbReference type="InterPro" id="IPR049557">
    <property type="entry name" value="Transketolase_CS"/>
</dbReference>
<dbReference type="PANTHER" id="PTHR43522:SF2">
    <property type="entry name" value="TRANSKETOLASE 1-RELATED"/>
    <property type="match status" value="1"/>
</dbReference>
<dbReference type="PANTHER" id="PTHR43522">
    <property type="entry name" value="TRANSKETOLASE"/>
    <property type="match status" value="1"/>
</dbReference>
<dbReference type="InterPro" id="IPR033247">
    <property type="entry name" value="Transketolase_fam"/>
</dbReference>
<comment type="catalytic activity">
    <reaction evidence="9 11">
        <text>D-sedoheptulose 7-phosphate + D-glyceraldehyde 3-phosphate = aldehydo-D-ribose 5-phosphate + D-xylulose 5-phosphate</text>
        <dbReference type="Rhea" id="RHEA:10508"/>
        <dbReference type="ChEBI" id="CHEBI:57483"/>
        <dbReference type="ChEBI" id="CHEBI:57737"/>
        <dbReference type="ChEBI" id="CHEBI:58273"/>
        <dbReference type="ChEBI" id="CHEBI:59776"/>
        <dbReference type="EC" id="2.2.1.1"/>
    </reaction>
</comment>
<evidence type="ECO:0000313" key="14">
    <source>
        <dbReference type="Proteomes" id="UP000595197"/>
    </source>
</evidence>
<dbReference type="Pfam" id="PF22613">
    <property type="entry name" value="Transketolase_C_1"/>
    <property type="match status" value="1"/>
</dbReference>
<evidence type="ECO:0000256" key="8">
    <source>
        <dbReference type="ARBA" id="ARBA00023052"/>
    </source>
</evidence>
<dbReference type="Pfam" id="PF00456">
    <property type="entry name" value="Transketolase_N"/>
    <property type="match status" value="1"/>
</dbReference>
<evidence type="ECO:0000256" key="10">
    <source>
        <dbReference type="NCBIfam" id="TIGR00232"/>
    </source>
</evidence>
<dbReference type="SMART" id="SM00861">
    <property type="entry name" value="Transket_pyr"/>
    <property type="match status" value="1"/>
</dbReference>
<reference evidence="13" key="1">
    <citation type="submission" date="2021-02" db="EMBL/GenBank/DDBJ databases">
        <title>Skermanella TT6 skin isolate.</title>
        <authorList>
            <person name="Lee K."/>
            <person name="Ganzorig M."/>
        </authorList>
    </citation>
    <scope>NUCLEOTIDE SEQUENCE</scope>
    <source>
        <strain evidence="13">TT6</strain>
    </source>
</reference>
<evidence type="ECO:0000256" key="4">
    <source>
        <dbReference type="ARBA" id="ARBA00022679"/>
    </source>
</evidence>
<dbReference type="RefSeq" id="WP_201070697.1">
    <property type="nucleotide sequence ID" value="NZ_CP067420.1"/>
</dbReference>
<dbReference type="InterPro" id="IPR055152">
    <property type="entry name" value="Transketolase-like_C_2"/>
</dbReference>
<dbReference type="InterPro" id="IPR005475">
    <property type="entry name" value="Transketolase-like_Pyr-bd"/>
</dbReference>
<dbReference type="EMBL" id="CP067420">
    <property type="protein sequence ID" value="QQP87493.1"/>
    <property type="molecule type" value="Genomic_DNA"/>
</dbReference>
<dbReference type="NCBIfam" id="TIGR00232">
    <property type="entry name" value="tktlase_bact"/>
    <property type="match status" value="1"/>
</dbReference>
<comment type="similarity">
    <text evidence="1 11">Belongs to the transketolase family.</text>
</comment>